<evidence type="ECO:0000313" key="2">
    <source>
        <dbReference type="Proteomes" id="UP001218579"/>
    </source>
</evidence>
<dbReference type="SUPFAM" id="SSF52540">
    <property type="entry name" value="P-loop containing nucleoside triphosphate hydrolases"/>
    <property type="match status" value="1"/>
</dbReference>
<organism evidence="1 2">
    <name type="scientific">Asticcacaulis machinosus</name>
    <dbReference type="NCBI Taxonomy" id="2984211"/>
    <lineage>
        <taxon>Bacteria</taxon>
        <taxon>Pseudomonadati</taxon>
        <taxon>Pseudomonadota</taxon>
        <taxon>Alphaproteobacteria</taxon>
        <taxon>Caulobacterales</taxon>
        <taxon>Caulobacteraceae</taxon>
        <taxon>Asticcacaulis</taxon>
    </lineage>
</organism>
<gene>
    <name evidence="1" type="ORF">PQU98_03575</name>
</gene>
<dbReference type="Gene3D" id="3.40.50.300">
    <property type="entry name" value="P-loop containing nucleotide triphosphate hydrolases"/>
    <property type="match status" value="1"/>
</dbReference>
<sequence length="252" mass="26859">MPAPSRSTLTDLRARIRRLETVDGRERTYLPFGIREIDQRLPGGGLALGSLHEVAGGGSGAIDGAAAAGFCAGIAARTGGQVLWCLTRLDLFPPGIAQAGLPPERLIRVRVDDEKSVLLAFEEGLRHGSLTAVVAEVAKLDMTTSRRLQLAAESTGTLALALRRWRRETEAGDFGQPTAARTKWRVSEVMPEALSVPGVARARWALELLRVQGANCADFIVDACDEQGFIALPSVLADRTAAPDVGIWGARA</sequence>
<dbReference type="Proteomes" id="UP001218579">
    <property type="component" value="Unassembled WGS sequence"/>
</dbReference>
<proteinExistence type="predicted"/>
<dbReference type="InterPro" id="IPR027417">
    <property type="entry name" value="P-loop_NTPase"/>
</dbReference>
<keyword evidence="2" id="KW-1185">Reference proteome</keyword>
<reference evidence="1 2" key="1">
    <citation type="submission" date="2023-01" db="EMBL/GenBank/DDBJ databases">
        <title>Novel species of the genus Asticcacaulis isolated from rivers.</title>
        <authorList>
            <person name="Lu H."/>
        </authorList>
    </citation>
    <scope>NUCLEOTIDE SEQUENCE [LARGE SCALE GENOMIC DNA]</scope>
    <source>
        <strain evidence="1 2">LKC15W</strain>
    </source>
</reference>
<dbReference type="RefSeq" id="WP_272743503.1">
    <property type="nucleotide sequence ID" value="NZ_JAQQKV010000001.1"/>
</dbReference>
<dbReference type="EMBL" id="JAQQKV010000001">
    <property type="protein sequence ID" value="MDC7675193.1"/>
    <property type="molecule type" value="Genomic_DNA"/>
</dbReference>
<protein>
    <submittedName>
        <fullName evidence="1">Damage-inducible protein</fullName>
    </submittedName>
</protein>
<comment type="caution">
    <text evidence="1">The sequence shown here is derived from an EMBL/GenBank/DDBJ whole genome shotgun (WGS) entry which is preliminary data.</text>
</comment>
<evidence type="ECO:0000313" key="1">
    <source>
        <dbReference type="EMBL" id="MDC7675193.1"/>
    </source>
</evidence>
<dbReference type="InterPro" id="IPR017026">
    <property type="entry name" value="ImuA"/>
</dbReference>
<dbReference type="PIRSF" id="PIRSF034285">
    <property type="entry name" value="UCP034285"/>
    <property type="match status" value="1"/>
</dbReference>
<accession>A0ABT5HG16</accession>
<name>A0ABT5HG16_9CAUL</name>